<evidence type="ECO:0000256" key="2">
    <source>
        <dbReference type="ARBA" id="ARBA00022525"/>
    </source>
</evidence>
<dbReference type="GO" id="GO:0048046">
    <property type="term" value="C:apoplast"/>
    <property type="evidence" value="ECO:0007669"/>
    <property type="project" value="InterPro"/>
</dbReference>
<dbReference type="InParanoid" id="D7T0J4"/>
<evidence type="ECO:0000256" key="3">
    <source>
        <dbReference type="ARBA" id="ARBA00022729"/>
    </source>
</evidence>
<comment type="subcellular location">
    <subcellularLocation>
        <location evidence="1">Secreted</location>
    </subcellularLocation>
</comment>
<dbReference type="FunFam" id="2.40.40.10:FF:000005">
    <property type="entry name" value="Barwin-related endoglucanase"/>
    <property type="match status" value="1"/>
</dbReference>
<feature type="chain" id="PRO_5003106289" description="Expansin-like EG45 domain-containing protein" evidence="5">
    <location>
        <begin position="29"/>
        <end position="186"/>
    </location>
</feature>
<dbReference type="InterPro" id="IPR009009">
    <property type="entry name" value="RlpA-like_DPBB"/>
</dbReference>
<dbReference type="Pfam" id="PF03330">
    <property type="entry name" value="DPBB_1"/>
    <property type="match status" value="1"/>
</dbReference>
<dbReference type="Gene3D" id="2.40.40.10">
    <property type="entry name" value="RlpA-like domain"/>
    <property type="match status" value="1"/>
</dbReference>
<evidence type="ECO:0000313" key="8">
    <source>
        <dbReference type="Proteomes" id="UP000009183"/>
    </source>
</evidence>
<dbReference type="AlphaFoldDB" id="D7T0J4"/>
<dbReference type="InterPro" id="IPR036908">
    <property type="entry name" value="RlpA-like_sf"/>
</dbReference>
<evidence type="ECO:0000256" key="1">
    <source>
        <dbReference type="ARBA" id="ARBA00004613"/>
    </source>
</evidence>
<keyword evidence="2" id="KW-0964">Secreted</keyword>
<dbReference type="SMART" id="SM00837">
    <property type="entry name" value="DPBB_1"/>
    <property type="match status" value="1"/>
</dbReference>
<name>D7T0J4_VITVI</name>
<dbReference type="PaxDb" id="29760-VIT_04s0069g00810.t01"/>
<keyword evidence="4" id="KW-1133">Transmembrane helix</keyword>
<organism evidence="7 8">
    <name type="scientific">Vitis vinifera</name>
    <name type="common">Grape</name>
    <dbReference type="NCBI Taxonomy" id="29760"/>
    <lineage>
        <taxon>Eukaryota</taxon>
        <taxon>Viridiplantae</taxon>
        <taxon>Streptophyta</taxon>
        <taxon>Embryophyta</taxon>
        <taxon>Tracheophyta</taxon>
        <taxon>Spermatophyta</taxon>
        <taxon>Magnoliopsida</taxon>
        <taxon>eudicotyledons</taxon>
        <taxon>Gunneridae</taxon>
        <taxon>Pentapetalae</taxon>
        <taxon>rosids</taxon>
        <taxon>Vitales</taxon>
        <taxon>Vitaceae</taxon>
        <taxon>Viteae</taxon>
        <taxon>Vitis</taxon>
    </lineage>
</organism>
<dbReference type="OMA" id="FEENMAN"/>
<evidence type="ECO:0000256" key="4">
    <source>
        <dbReference type="SAM" id="Phobius"/>
    </source>
</evidence>
<feature type="transmembrane region" description="Helical" evidence="4">
    <location>
        <begin position="141"/>
        <end position="164"/>
    </location>
</feature>
<dbReference type="HOGENOM" id="CLU_112218_0_0_1"/>
<dbReference type="GO" id="GO:0009627">
    <property type="term" value="P:systemic acquired resistance"/>
    <property type="evidence" value="ECO:0007669"/>
    <property type="project" value="InterPro"/>
</dbReference>
<dbReference type="InterPro" id="IPR044206">
    <property type="entry name" value="EGC1/2"/>
</dbReference>
<dbReference type="Proteomes" id="UP000009183">
    <property type="component" value="Chromosome 4"/>
</dbReference>
<evidence type="ECO:0000256" key="5">
    <source>
        <dbReference type="SAM" id="SignalP"/>
    </source>
</evidence>
<dbReference type="PROSITE" id="PS50842">
    <property type="entry name" value="EXPANSIN_EG45"/>
    <property type="match status" value="1"/>
</dbReference>
<keyword evidence="4" id="KW-0472">Membrane</keyword>
<dbReference type="PANTHER" id="PTHR47295">
    <property type="entry name" value="EG45-LIKE DOMAIN CONTAINING PROTEIN 1-RELATED"/>
    <property type="match status" value="1"/>
</dbReference>
<dbReference type="eggNOG" id="ENOG502S1DA">
    <property type="taxonomic scope" value="Eukaryota"/>
</dbReference>
<evidence type="ECO:0000313" key="7">
    <source>
        <dbReference type="EMBL" id="CBI24004.3"/>
    </source>
</evidence>
<dbReference type="EMBL" id="FN595500">
    <property type="protein sequence ID" value="CBI24004.3"/>
    <property type="molecule type" value="Genomic_DNA"/>
</dbReference>
<gene>
    <name evidence="7" type="ordered locus">VIT_04s0069g00810</name>
</gene>
<feature type="signal peptide" evidence="5">
    <location>
        <begin position="1"/>
        <end position="28"/>
    </location>
</feature>
<reference evidence="8" key="1">
    <citation type="journal article" date="2007" name="Nature">
        <title>The grapevine genome sequence suggests ancestral hexaploidization in major angiosperm phyla.</title>
        <authorList>
            <consortium name="The French-Italian Public Consortium for Grapevine Genome Characterization."/>
            <person name="Jaillon O."/>
            <person name="Aury J.-M."/>
            <person name="Noel B."/>
            <person name="Policriti A."/>
            <person name="Clepet C."/>
            <person name="Casagrande A."/>
            <person name="Choisne N."/>
            <person name="Aubourg S."/>
            <person name="Vitulo N."/>
            <person name="Jubin C."/>
            <person name="Vezzi A."/>
            <person name="Legeai F."/>
            <person name="Hugueney P."/>
            <person name="Dasilva C."/>
            <person name="Horner D."/>
            <person name="Mica E."/>
            <person name="Jublot D."/>
            <person name="Poulain J."/>
            <person name="Bruyere C."/>
            <person name="Billault A."/>
            <person name="Segurens B."/>
            <person name="Gouyvenoux M."/>
            <person name="Ugarte E."/>
            <person name="Cattonaro F."/>
            <person name="Anthouard V."/>
            <person name="Vico V."/>
            <person name="Del Fabbro C."/>
            <person name="Alaux M."/>
            <person name="Di Gaspero G."/>
            <person name="Dumas V."/>
            <person name="Felice N."/>
            <person name="Paillard S."/>
            <person name="Juman I."/>
            <person name="Moroldo M."/>
            <person name="Scalabrin S."/>
            <person name="Canaguier A."/>
            <person name="Le Clainche I."/>
            <person name="Malacrida G."/>
            <person name="Durand E."/>
            <person name="Pesole G."/>
            <person name="Laucou V."/>
            <person name="Chatelet P."/>
            <person name="Merdinoglu D."/>
            <person name="Delledonne M."/>
            <person name="Pezzotti M."/>
            <person name="Lecharny A."/>
            <person name="Scarpelli C."/>
            <person name="Artiguenave F."/>
            <person name="Pe M.E."/>
            <person name="Valle G."/>
            <person name="Morgante M."/>
            <person name="Caboche M."/>
            <person name="Adam-Blondon A.-F."/>
            <person name="Weissenbach J."/>
            <person name="Quetier F."/>
            <person name="Wincker P."/>
        </authorList>
    </citation>
    <scope>NUCLEOTIDE SEQUENCE [LARGE SCALE GENOMIC DNA]</scope>
    <source>
        <strain evidence="8">cv. Pinot noir / PN40024</strain>
    </source>
</reference>
<keyword evidence="3 5" id="KW-0732">Signal</keyword>
<feature type="domain" description="Expansin-like EG45" evidence="6">
    <location>
        <begin position="31"/>
        <end position="137"/>
    </location>
</feature>
<protein>
    <recommendedName>
        <fullName evidence="6">Expansin-like EG45 domain-containing protein</fullName>
    </recommendedName>
</protein>
<dbReference type="InterPro" id="IPR007112">
    <property type="entry name" value="Expansin/allergen_DPBB_dom"/>
</dbReference>
<keyword evidence="4" id="KW-0812">Transmembrane</keyword>
<accession>D7T0J4</accession>
<sequence length="186" mass="20148">MAIKLHSSLVSLTALLILSLSSISLTSAQDSGTATYYTPPYTPSACYGFEDDGVMIAAASDVFWNDGGACGQMYQVTCLSGTNEGTPEPCLGSGSAVVKIVDHCPPGSCRGTIDLSQKAFESIADTNAGVINISYQQSVLFILYILNSFGLWRLFFFYLLFSLIHAESEEWERDKISCSFEENMAN</sequence>
<dbReference type="SUPFAM" id="SSF50685">
    <property type="entry name" value="Barwin-like endoglucanases"/>
    <property type="match status" value="1"/>
</dbReference>
<dbReference type="CDD" id="cd22269">
    <property type="entry name" value="DPBB_EG45-like"/>
    <property type="match status" value="1"/>
</dbReference>
<dbReference type="PANTHER" id="PTHR47295:SF4">
    <property type="entry name" value="EXPANSIN-LIKE EG45 DOMAIN-CONTAINING PROTEIN"/>
    <property type="match status" value="1"/>
</dbReference>
<evidence type="ECO:0000259" key="6">
    <source>
        <dbReference type="PROSITE" id="PS50842"/>
    </source>
</evidence>
<keyword evidence="8" id="KW-1185">Reference proteome</keyword>
<dbReference type="STRING" id="29760.D7T0J4"/>
<proteinExistence type="predicted"/>